<proteinExistence type="predicted"/>
<dbReference type="EMBL" id="SBIW01000001">
    <property type="protein sequence ID" value="RWY57042.1"/>
    <property type="molecule type" value="Genomic_DNA"/>
</dbReference>
<feature type="chain" id="PRO_5018763351" description="GLPGLI family protein" evidence="1">
    <location>
        <begin position="23"/>
        <end position="196"/>
    </location>
</feature>
<organism evidence="2 3">
    <name type="scientific">Mucilaginibacter gilvus</name>
    <dbReference type="NCBI Taxonomy" id="2305909"/>
    <lineage>
        <taxon>Bacteria</taxon>
        <taxon>Pseudomonadati</taxon>
        <taxon>Bacteroidota</taxon>
        <taxon>Sphingobacteriia</taxon>
        <taxon>Sphingobacteriales</taxon>
        <taxon>Sphingobacteriaceae</taxon>
        <taxon>Mucilaginibacter</taxon>
    </lineage>
</organism>
<sequence length="196" mass="22192">MKIKLLLLLAICACNETLFAQAKPAVNYVVTTAHDTIKCELKGTRKYLPLNSADKKFIKITPDKILEVFEAKDSTTYAAVRKPDQVDSVYLPRREHGKLDLYEDEQSYYGGGAFNGGMGFSGTTVNWYISKNGAPIIQLKSNSIFNNGSQSKRKNLFIEMIADDAPLLEEFKKQDSFSFKALQKYVHRYNQDMRGK</sequence>
<feature type="signal peptide" evidence="1">
    <location>
        <begin position="1"/>
        <end position="22"/>
    </location>
</feature>
<evidence type="ECO:0008006" key="4">
    <source>
        <dbReference type="Google" id="ProtNLM"/>
    </source>
</evidence>
<evidence type="ECO:0000313" key="3">
    <source>
        <dbReference type="Proteomes" id="UP000286701"/>
    </source>
</evidence>
<dbReference type="AlphaFoldDB" id="A0A3S3VN30"/>
<dbReference type="Proteomes" id="UP000286701">
    <property type="component" value="Unassembled WGS sequence"/>
</dbReference>
<keyword evidence="1" id="KW-0732">Signal</keyword>
<evidence type="ECO:0000256" key="1">
    <source>
        <dbReference type="SAM" id="SignalP"/>
    </source>
</evidence>
<comment type="caution">
    <text evidence="2">The sequence shown here is derived from an EMBL/GenBank/DDBJ whole genome shotgun (WGS) entry which is preliminary data.</text>
</comment>
<accession>A0A3S3VN30</accession>
<gene>
    <name evidence="2" type="ORF">EPL05_00475</name>
</gene>
<evidence type="ECO:0000313" key="2">
    <source>
        <dbReference type="EMBL" id="RWY57042.1"/>
    </source>
</evidence>
<protein>
    <recommendedName>
        <fullName evidence="4">GLPGLI family protein</fullName>
    </recommendedName>
</protein>
<dbReference type="RefSeq" id="WP_128531549.1">
    <property type="nucleotide sequence ID" value="NZ_SBIW01000001.1"/>
</dbReference>
<name>A0A3S3VN30_9SPHI</name>
<keyword evidence="3" id="KW-1185">Reference proteome</keyword>
<reference evidence="2 3" key="1">
    <citation type="submission" date="2019-01" db="EMBL/GenBank/DDBJ databases">
        <title>Mucilaginibacter antarcticum sp. nov., isolated from antarctic soil.</title>
        <authorList>
            <person name="Yan Y.-Q."/>
            <person name="Du Z.-J."/>
        </authorList>
    </citation>
    <scope>NUCLEOTIDE SEQUENCE [LARGE SCALE GENOMIC DNA]</scope>
    <source>
        <strain evidence="2 3">F01003</strain>
    </source>
</reference>
<dbReference type="OrthoDB" id="755482at2"/>